<protein>
    <submittedName>
        <fullName evidence="1">Uncharacterized protein</fullName>
    </submittedName>
</protein>
<dbReference type="EMBL" id="BK015723">
    <property type="protein sequence ID" value="DAE22008.1"/>
    <property type="molecule type" value="Genomic_DNA"/>
</dbReference>
<reference evidence="1" key="1">
    <citation type="journal article" date="2021" name="Proc. Natl. Acad. Sci. U.S.A.">
        <title>A Catalog of Tens of Thousands of Viruses from Human Metagenomes Reveals Hidden Associations with Chronic Diseases.</title>
        <authorList>
            <person name="Tisza M.J."/>
            <person name="Buck C.B."/>
        </authorList>
    </citation>
    <scope>NUCLEOTIDE SEQUENCE</scope>
    <source>
        <strain evidence="1">CtyHC15</strain>
    </source>
</reference>
<organism evidence="1">
    <name type="scientific">Siphoviridae sp. ctyHC15</name>
    <dbReference type="NCBI Taxonomy" id="2826524"/>
    <lineage>
        <taxon>Viruses</taxon>
        <taxon>Duplodnaviria</taxon>
        <taxon>Heunggongvirae</taxon>
        <taxon>Uroviricota</taxon>
        <taxon>Caudoviricetes</taxon>
    </lineage>
</organism>
<name>A0A8S5QSE1_9CAUD</name>
<accession>A0A8S5QSE1</accession>
<sequence>MCILCSRRHCMVRRTGRIKWPAILQGRKVTK</sequence>
<evidence type="ECO:0000313" key="1">
    <source>
        <dbReference type="EMBL" id="DAE22008.1"/>
    </source>
</evidence>
<proteinExistence type="predicted"/>